<dbReference type="RefSeq" id="XP_056498629.1">
    <property type="nucleotide sequence ID" value="XM_056647078.1"/>
</dbReference>
<name>A0A9W9TJ15_PENCI</name>
<comment type="caution">
    <text evidence="2">The sequence shown here is derived from an EMBL/GenBank/DDBJ whole genome shotgun (WGS) entry which is preliminary data.</text>
</comment>
<evidence type="ECO:0000313" key="2">
    <source>
        <dbReference type="EMBL" id="KAJ5224657.1"/>
    </source>
</evidence>
<sequence>MSHVPHLSLIINLDPEKEPWCAGYAPSQGRRCHARTNALGRSRAMELLDRGTESLLAGRHIDDLLGELAPHVLCQRFHQDQASTLTSRWSRQVSPFVKAPQSPPRRRTIAQDPSTARRHVSIRTPAERQRYLLSGMEQLMNELSSLEQDRHISAGSHDSGVMRDSQRAMRTARTRNNSLDATPSDYALRENDYQRVIRLRPWRHQLINTSVPAAGQSSSTVASTSGRLPAAPPSNSGASSSPQRENHNNNSELRLHSANPIRSSSGITRRPIQGDCGICLSSLENDIWEDTDDEDSDEAENEGSDGPKDDDNGWEDEDDGEEYCSDTTESHRSNSSSWNGEAGSADQAHHSIPSTERYDIVWCKAKCGVNYHRDCIYQWLALDPFEGLSCPTCRSIWES</sequence>
<evidence type="ECO:0000256" key="1">
    <source>
        <dbReference type="SAM" id="MobiDB-lite"/>
    </source>
</evidence>
<evidence type="ECO:0008006" key="4">
    <source>
        <dbReference type="Google" id="ProtNLM"/>
    </source>
</evidence>
<feature type="region of interest" description="Disordered" evidence="1">
    <location>
        <begin position="210"/>
        <end position="269"/>
    </location>
</feature>
<proteinExistence type="predicted"/>
<dbReference type="InterPro" id="IPR013083">
    <property type="entry name" value="Znf_RING/FYVE/PHD"/>
</dbReference>
<keyword evidence="3" id="KW-1185">Reference proteome</keyword>
<dbReference type="PANTHER" id="PTHR21540">
    <property type="entry name" value="RING FINGER AND SWIM DOMAIN-CONTAINING PROTEIN 2"/>
    <property type="match status" value="1"/>
</dbReference>
<dbReference type="GO" id="GO:0061630">
    <property type="term" value="F:ubiquitin protein ligase activity"/>
    <property type="evidence" value="ECO:0007669"/>
    <property type="project" value="InterPro"/>
</dbReference>
<dbReference type="SUPFAM" id="SSF57850">
    <property type="entry name" value="RING/U-box"/>
    <property type="match status" value="1"/>
</dbReference>
<dbReference type="OrthoDB" id="8062037at2759"/>
<reference evidence="2" key="1">
    <citation type="submission" date="2022-11" db="EMBL/GenBank/DDBJ databases">
        <authorList>
            <person name="Petersen C."/>
        </authorList>
    </citation>
    <scope>NUCLEOTIDE SEQUENCE</scope>
    <source>
        <strain evidence="2">IBT 23319</strain>
    </source>
</reference>
<dbReference type="EMBL" id="JAPQKT010000007">
    <property type="protein sequence ID" value="KAJ5224657.1"/>
    <property type="molecule type" value="Genomic_DNA"/>
</dbReference>
<feature type="compositionally biased region" description="Polar residues" evidence="1">
    <location>
        <begin position="210"/>
        <end position="226"/>
    </location>
</feature>
<dbReference type="InterPro" id="IPR039903">
    <property type="entry name" value="Zswim2"/>
</dbReference>
<dbReference type="Proteomes" id="UP001147733">
    <property type="component" value="Unassembled WGS sequence"/>
</dbReference>
<feature type="region of interest" description="Disordered" evidence="1">
    <location>
        <begin position="95"/>
        <end position="119"/>
    </location>
</feature>
<dbReference type="Gene3D" id="3.30.40.10">
    <property type="entry name" value="Zinc/RING finger domain, C3HC4 (zinc finger)"/>
    <property type="match status" value="1"/>
</dbReference>
<dbReference type="GeneID" id="81386245"/>
<protein>
    <recommendedName>
        <fullName evidence="4">RING-type domain-containing protein</fullName>
    </recommendedName>
</protein>
<feature type="compositionally biased region" description="Low complexity" evidence="1">
    <location>
        <begin position="233"/>
        <end position="242"/>
    </location>
</feature>
<dbReference type="PANTHER" id="PTHR21540:SF0">
    <property type="entry name" value="PHD FAMILY PROTEIN"/>
    <property type="match status" value="1"/>
</dbReference>
<reference evidence="2" key="2">
    <citation type="journal article" date="2023" name="IMA Fungus">
        <title>Comparative genomic study of the Penicillium genus elucidates a diverse pangenome and 15 lateral gene transfer events.</title>
        <authorList>
            <person name="Petersen C."/>
            <person name="Sorensen T."/>
            <person name="Nielsen M.R."/>
            <person name="Sondergaard T.E."/>
            <person name="Sorensen J.L."/>
            <person name="Fitzpatrick D.A."/>
            <person name="Frisvad J.C."/>
            <person name="Nielsen K.L."/>
        </authorList>
    </citation>
    <scope>NUCLEOTIDE SEQUENCE</scope>
    <source>
        <strain evidence="2">IBT 23319</strain>
    </source>
</reference>
<evidence type="ECO:0000313" key="3">
    <source>
        <dbReference type="Proteomes" id="UP001147733"/>
    </source>
</evidence>
<accession>A0A9W9TJ15</accession>
<feature type="compositionally biased region" description="Acidic residues" evidence="1">
    <location>
        <begin position="290"/>
        <end position="303"/>
    </location>
</feature>
<feature type="region of interest" description="Disordered" evidence="1">
    <location>
        <begin position="290"/>
        <end position="351"/>
    </location>
</feature>
<feature type="compositionally biased region" description="Acidic residues" evidence="1">
    <location>
        <begin position="312"/>
        <end position="324"/>
    </location>
</feature>
<feature type="region of interest" description="Disordered" evidence="1">
    <location>
        <begin position="153"/>
        <end position="186"/>
    </location>
</feature>
<dbReference type="AlphaFoldDB" id="A0A9W9TJ15"/>
<organism evidence="2 3">
    <name type="scientific">Penicillium citrinum</name>
    <dbReference type="NCBI Taxonomy" id="5077"/>
    <lineage>
        <taxon>Eukaryota</taxon>
        <taxon>Fungi</taxon>
        <taxon>Dikarya</taxon>
        <taxon>Ascomycota</taxon>
        <taxon>Pezizomycotina</taxon>
        <taxon>Eurotiomycetes</taxon>
        <taxon>Eurotiomycetidae</taxon>
        <taxon>Eurotiales</taxon>
        <taxon>Aspergillaceae</taxon>
        <taxon>Penicillium</taxon>
    </lineage>
</organism>
<gene>
    <name evidence="2" type="ORF">N7469_008160</name>
</gene>